<dbReference type="Proteomes" id="UP000250831">
    <property type="component" value="Unassembled WGS sequence"/>
</dbReference>
<evidence type="ECO:0000313" key="2">
    <source>
        <dbReference type="EMBL" id="PUV24243.1"/>
    </source>
</evidence>
<organism evidence="2 3">
    <name type="scientific">Sphingobacterium athyrii</name>
    <dbReference type="NCBI Taxonomy" id="2152717"/>
    <lineage>
        <taxon>Bacteria</taxon>
        <taxon>Pseudomonadati</taxon>
        <taxon>Bacteroidota</taxon>
        <taxon>Sphingobacteriia</taxon>
        <taxon>Sphingobacteriales</taxon>
        <taxon>Sphingobacteriaceae</taxon>
        <taxon>Sphingobacterium</taxon>
    </lineage>
</organism>
<evidence type="ECO:0000313" key="3">
    <source>
        <dbReference type="Proteomes" id="UP000250831"/>
    </source>
</evidence>
<evidence type="ECO:0000256" key="1">
    <source>
        <dbReference type="SAM" id="MobiDB-lite"/>
    </source>
</evidence>
<protein>
    <submittedName>
        <fullName evidence="2">Uncharacterized protein</fullName>
    </submittedName>
</protein>
<name>A0A363NU35_9SPHI</name>
<proteinExistence type="predicted"/>
<keyword evidence="3" id="KW-1185">Reference proteome</keyword>
<reference evidence="2 3" key="1">
    <citation type="submission" date="2018-04" db="EMBL/GenBank/DDBJ databases">
        <title>Sphingobacterium sp. M46 Genome.</title>
        <authorList>
            <person name="Cheng J."/>
            <person name="Li Y."/>
        </authorList>
    </citation>
    <scope>NUCLEOTIDE SEQUENCE [LARGE SCALE GENOMIC DNA]</scope>
    <source>
        <strain evidence="2 3">M46</strain>
    </source>
</reference>
<dbReference type="AlphaFoldDB" id="A0A363NU35"/>
<dbReference type="EMBL" id="QCXX01000003">
    <property type="protein sequence ID" value="PUV24243.1"/>
    <property type="molecule type" value="Genomic_DNA"/>
</dbReference>
<gene>
    <name evidence="2" type="ORF">DCO56_12865</name>
</gene>
<feature type="region of interest" description="Disordered" evidence="1">
    <location>
        <begin position="52"/>
        <end position="77"/>
    </location>
</feature>
<sequence length="126" mass="14675">MPVLKGKRFMSWLCSFRKDQLKRIIMHLKFKFAIALITGAALILFKRHTEKVKHKEQEKKAKNKSKGKQQNKPIGYRPFKDLATEINPDIVALQHADPQVVIDNKHAQVINSPQHVPYHQKGNRHH</sequence>
<accession>A0A363NU35</accession>
<comment type="caution">
    <text evidence="2">The sequence shown here is derived from an EMBL/GenBank/DDBJ whole genome shotgun (WGS) entry which is preliminary data.</text>
</comment>